<evidence type="ECO:0000256" key="3">
    <source>
        <dbReference type="ARBA" id="ARBA00008109"/>
    </source>
</evidence>
<feature type="transmembrane region" description="Helical" evidence="16">
    <location>
        <begin position="474"/>
        <end position="493"/>
    </location>
</feature>
<dbReference type="InterPro" id="IPR023299">
    <property type="entry name" value="ATPase_P-typ_cyto_dom_N"/>
</dbReference>
<dbReference type="Gene3D" id="3.40.50.1000">
    <property type="entry name" value="HAD superfamily/HAD-like"/>
    <property type="match status" value="1"/>
</dbReference>
<dbReference type="NCBIfam" id="TIGR01652">
    <property type="entry name" value="ATPase-Plipid"/>
    <property type="match status" value="1"/>
</dbReference>
<dbReference type="NCBIfam" id="TIGR01494">
    <property type="entry name" value="ATPase_P-type"/>
    <property type="match status" value="1"/>
</dbReference>
<dbReference type="Gene3D" id="2.70.150.10">
    <property type="entry name" value="Calcium-transporting ATPase, cytoplasmic transduction domain A"/>
    <property type="match status" value="1"/>
</dbReference>
<evidence type="ECO:0000256" key="14">
    <source>
        <dbReference type="PIRSR" id="PIRSR606539-2"/>
    </source>
</evidence>
<evidence type="ECO:0000256" key="12">
    <source>
        <dbReference type="ARBA" id="ARBA00034036"/>
    </source>
</evidence>
<dbReference type="SUPFAM" id="SSF81660">
    <property type="entry name" value="Metal cation-transporting ATPase, ATP-binding domain N"/>
    <property type="match status" value="1"/>
</dbReference>
<feature type="binding site" evidence="14">
    <location>
        <position position="583"/>
    </location>
    <ligand>
        <name>ATP</name>
        <dbReference type="ChEBI" id="CHEBI:30616"/>
    </ligand>
</feature>
<dbReference type="InterPro" id="IPR023298">
    <property type="entry name" value="ATPase_P-typ_TM_dom_sf"/>
</dbReference>
<feature type="binding site" evidence="14">
    <location>
        <position position="909"/>
    </location>
    <ligand>
        <name>ATP</name>
        <dbReference type="ChEBI" id="CHEBI:30616"/>
    </ligand>
</feature>
<dbReference type="SUPFAM" id="SSF56784">
    <property type="entry name" value="HAD-like"/>
    <property type="match status" value="1"/>
</dbReference>
<dbReference type="SUPFAM" id="SSF81665">
    <property type="entry name" value="Calcium ATPase, transmembrane domain M"/>
    <property type="match status" value="1"/>
</dbReference>
<feature type="binding site" evidence="14">
    <location>
        <position position="828"/>
    </location>
    <ligand>
        <name>ATP</name>
        <dbReference type="ChEBI" id="CHEBI:30616"/>
    </ligand>
</feature>
<keyword evidence="9 16" id="KW-1278">Translocase</keyword>
<evidence type="ECO:0000256" key="15">
    <source>
        <dbReference type="PIRSR" id="PIRSR606539-3"/>
    </source>
</evidence>
<dbReference type="PRINTS" id="PR00119">
    <property type="entry name" value="CATATPASE"/>
</dbReference>
<dbReference type="GO" id="GO:0045332">
    <property type="term" value="P:phospholipid translocation"/>
    <property type="evidence" value="ECO:0007669"/>
    <property type="project" value="TreeGrafter"/>
</dbReference>
<dbReference type="EMBL" id="GG685191">
    <property type="protein sequence ID" value="EER00299.1"/>
    <property type="molecule type" value="Genomic_DNA"/>
</dbReference>
<dbReference type="GO" id="GO:0000287">
    <property type="term" value="F:magnesium ion binding"/>
    <property type="evidence" value="ECO:0007669"/>
    <property type="project" value="UniProtKB-UniRule"/>
</dbReference>
<evidence type="ECO:0000256" key="11">
    <source>
        <dbReference type="ARBA" id="ARBA00023136"/>
    </source>
</evidence>
<reference evidence="19 20" key="1">
    <citation type="submission" date="2008-07" db="EMBL/GenBank/DDBJ databases">
        <authorList>
            <person name="El-Sayed N."/>
            <person name="Caler E."/>
            <person name="Inman J."/>
            <person name="Amedeo P."/>
            <person name="Hass B."/>
            <person name="Wortman J."/>
        </authorList>
    </citation>
    <scope>NUCLEOTIDE SEQUENCE [LARGE SCALE GENOMIC DNA]</scope>
    <source>
        <strain evidence="20">ATCC 50983 / TXsc</strain>
    </source>
</reference>
<comment type="subcellular location">
    <subcellularLocation>
        <location evidence="2">Endomembrane system</location>
    </subcellularLocation>
    <subcellularLocation>
        <location evidence="1 16">Membrane</location>
        <topology evidence="1 16">Multi-pass membrane protein</topology>
    </subcellularLocation>
</comment>
<dbReference type="SFLD" id="SFLDF00027">
    <property type="entry name" value="p-type_atpase"/>
    <property type="match status" value="1"/>
</dbReference>
<dbReference type="GO" id="GO:0005524">
    <property type="term" value="F:ATP binding"/>
    <property type="evidence" value="ECO:0007669"/>
    <property type="project" value="UniProtKB-UniRule"/>
</dbReference>
<feature type="transmembrane region" description="Helical" evidence="16">
    <location>
        <begin position="1093"/>
        <end position="1113"/>
    </location>
</feature>
<dbReference type="InterPro" id="IPR036412">
    <property type="entry name" value="HAD-like_sf"/>
</dbReference>
<keyword evidence="11 16" id="KW-0472">Membrane</keyword>
<feature type="active site" description="4-aspartylphosphate intermediate" evidence="13">
    <location>
        <position position="583"/>
    </location>
</feature>
<comment type="catalytic activity">
    <reaction evidence="12 16">
        <text>ATP + H2O + phospholipidSide 1 = ADP + phosphate + phospholipidSide 2.</text>
        <dbReference type="EC" id="7.6.2.1"/>
    </reaction>
</comment>
<dbReference type="SFLD" id="SFLDG00002">
    <property type="entry name" value="C1.7:_P-type_atpase_like"/>
    <property type="match status" value="1"/>
</dbReference>
<proteinExistence type="inferred from homology"/>
<feature type="binding site" evidence="14">
    <location>
        <position position="584"/>
    </location>
    <ligand>
        <name>ATP</name>
        <dbReference type="ChEBI" id="CHEBI:30616"/>
    </ligand>
</feature>
<dbReference type="Proteomes" id="UP000007800">
    <property type="component" value="Unassembled WGS sequence"/>
</dbReference>
<dbReference type="GO" id="GO:0016887">
    <property type="term" value="F:ATP hydrolysis activity"/>
    <property type="evidence" value="ECO:0007669"/>
    <property type="project" value="InterPro"/>
</dbReference>
<evidence type="ECO:0000256" key="16">
    <source>
        <dbReference type="RuleBase" id="RU362033"/>
    </source>
</evidence>
<dbReference type="OrthoDB" id="377733at2759"/>
<feature type="transmembrane region" description="Helical" evidence="16">
    <location>
        <begin position="1283"/>
        <end position="1302"/>
    </location>
</feature>
<dbReference type="InterPro" id="IPR018303">
    <property type="entry name" value="ATPase_P-typ_P_site"/>
</dbReference>
<accession>C5LSQ8</accession>
<dbReference type="InterPro" id="IPR008250">
    <property type="entry name" value="ATPase_P-typ_transduc_dom_A_sf"/>
</dbReference>
<dbReference type="InterPro" id="IPR044492">
    <property type="entry name" value="P_typ_ATPase_HD_dom"/>
</dbReference>
<dbReference type="InterPro" id="IPR032630">
    <property type="entry name" value="P_typ_ATPase_c"/>
</dbReference>
<comment type="similarity">
    <text evidence="3 16">Belongs to the cation transport ATPase (P-type) (TC 3.A.3) family. Type IV subfamily.</text>
</comment>
<feature type="transmembrane region" description="Helical" evidence="16">
    <location>
        <begin position="1176"/>
        <end position="1199"/>
    </location>
</feature>
<keyword evidence="8 15" id="KW-0460">Magnesium</keyword>
<keyword evidence="20" id="KW-1185">Reference proteome</keyword>
<keyword evidence="7 14" id="KW-0067">ATP-binding</keyword>
<dbReference type="Pfam" id="PF13246">
    <property type="entry name" value="Cation_ATPase"/>
    <property type="match status" value="1"/>
</dbReference>
<evidence type="ECO:0000256" key="1">
    <source>
        <dbReference type="ARBA" id="ARBA00004141"/>
    </source>
</evidence>
<dbReference type="PANTHER" id="PTHR24092">
    <property type="entry name" value="PROBABLE PHOSPHOLIPID-TRANSPORTING ATPASE"/>
    <property type="match status" value="1"/>
</dbReference>
<feature type="binding site" evidence="15">
    <location>
        <position position="583"/>
    </location>
    <ligand>
        <name>Mg(2+)</name>
        <dbReference type="ChEBI" id="CHEBI:18420"/>
    </ligand>
</feature>
<feature type="domain" description="P-type ATPase C-terminal" evidence="18">
    <location>
        <begin position="1062"/>
        <end position="1305"/>
    </location>
</feature>
<feature type="transmembrane region" description="Helical" evidence="16">
    <location>
        <begin position="505"/>
        <end position="527"/>
    </location>
</feature>
<feature type="binding site" evidence="14">
    <location>
        <position position="908"/>
    </location>
    <ligand>
        <name>ATP</name>
        <dbReference type="ChEBI" id="CHEBI:30616"/>
    </ligand>
</feature>
<evidence type="ECO:0000256" key="7">
    <source>
        <dbReference type="ARBA" id="ARBA00022840"/>
    </source>
</evidence>
<feature type="binding site" evidence="14">
    <location>
        <position position="585"/>
    </location>
    <ligand>
        <name>ATP</name>
        <dbReference type="ChEBI" id="CHEBI:30616"/>
    </ligand>
</feature>
<dbReference type="InterPro" id="IPR059000">
    <property type="entry name" value="ATPase_P-type_domA"/>
</dbReference>
<feature type="binding site" evidence="14">
    <location>
        <position position="910"/>
    </location>
    <ligand>
        <name>ATP</name>
        <dbReference type="ChEBI" id="CHEBI:30616"/>
    </ligand>
</feature>
<feature type="binding site" evidence="15">
    <location>
        <position position="1036"/>
    </location>
    <ligand>
        <name>Mg(2+)</name>
        <dbReference type="ChEBI" id="CHEBI:18420"/>
    </ligand>
</feature>
<dbReference type="PANTHER" id="PTHR24092:SF150">
    <property type="entry name" value="PHOSPHOLIPID-TRANSPORTING ATPASE"/>
    <property type="match status" value="1"/>
</dbReference>
<gene>
    <name evidence="19" type="ORF">Pmar_PMAR017157</name>
</gene>
<feature type="transmembrane region" description="Helical" evidence="16">
    <location>
        <begin position="1219"/>
        <end position="1235"/>
    </location>
</feature>
<keyword evidence="4 16" id="KW-0812">Transmembrane</keyword>
<feature type="binding site" evidence="14">
    <location>
        <position position="781"/>
    </location>
    <ligand>
        <name>ATP</name>
        <dbReference type="ChEBI" id="CHEBI:30616"/>
    </ligand>
</feature>
<feature type="binding site" evidence="14">
    <location>
        <position position="695"/>
    </location>
    <ligand>
        <name>ATP</name>
        <dbReference type="ChEBI" id="CHEBI:30616"/>
    </ligand>
</feature>
<evidence type="ECO:0000259" key="18">
    <source>
        <dbReference type="Pfam" id="PF16212"/>
    </source>
</evidence>
<feature type="domain" description="P-type ATPase A" evidence="17">
    <location>
        <begin position="319"/>
        <end position="452"/>
    </location>
</feature>
<organism evidence="20">
    <name type="scientific">Perkinsus marinus (strain ATCC 50983 / TXsc)</name>
    <dbReference type="NCBI Taxonomy" id="423536"/>
    <lineage>
        <taxon>Eukaryota</taxon>
        <taxon>Sar</taxon>
        <taxon>Alveolata</taxon>
        <taxon>Perkinsozoa</taxon>
        <taxon>Perkinsea</taxon>
        <taxon>Perkinsida</taxon>
        <taxon>Perkinsidae</taxon>
        <taxon>Perkinsus</taxon>
    </lineage>
</organism>
<name>C5LSQ8_PERM5</name>
<dbReference type="InterPro" id="IPR006539">
    <property type="entry name" value="P-type_ATPase_IV"/>
</dbReference>
<evidence type="ECO:0000256" key="8">
    <source>
        <dbReference type="ARBA" id="ARBA00022842"/>
    </source>
</evidence>
<dbReference type="PROSITE" id="PS00154">
    <property type="entry name" value="ATPASE_E1_E2"/>
    <property type="match status" value="1"/>
</dbReference>
<feature type="binding site" evidence="15">
    <location>
        <position position="585"/>
    </location>
    <ligand>
        <name>Mg(2+)</name>
        <dbReference type="ChEBI" id="CHEBI:18420"/>
    </ligand>
</feature>
<protein>
    <recommendedName>
        <fullName evidence="16">Phospholipid-transporting ATPase</fullName>
        <ecNumber evidence="16">7.6.2.1</ecNumber>
    </recommendedName>
</protein>
<feature type="binding site" evidence="14">
    <location>
        <position position="1016"/>
    </location>
    <ligand>
        <name>ATP</name>
        <dbReference type="ChEBI" id="CHEBI:30616"/>
    </ligand>
</feature>
<evidence type="ECO:0000256" key="5">
    <source>
        <dbReference type="ARBA" id="ARBA00022723"/>
    </source>
</evidence>
<feature type="binding site" evidence="14">
    <location>
        <position position="1040"/>
    </location>
    <ligand>
        <name>ATP</name>
        <dbReference type="ChEBI" id="CHEBI:30616"/>
    </ligand>
</feature>
<feature type="binding site" evidence="14">
    <location>
        <position position="1039"/>
    </location>
    <ligand>
        <name>ATP</name>
        <dbReference type="ChEBI" id="CHEBI:30616"/>
    </ligand>
</feature>
<dbReference type="SFLD" id="SFLDS00003">
    <property type="entry name" value="Haloacid_Dehalogenase"/>
    <property type="match status" value="1"/>
</dbReference>
<dbReference type="RefSeq" id="XP_002767581.1">
    <property type="nucleotide sequence ID" value="XM_002767535.1"/>
</dbReference>
<dbReference type="GeneID" id="9050041"/>
<feature type="binding site" evidence="14">
    <location>
        <position position="1010"/>
    </location>
    <ligand>
        <name>ATP</name>
        <dbReference type="ChEBI" id="CHEBI:30616"/>
    </ligand>
</feature>
<evidence type="ECO:0000256" key="4">
    <source>
        <dbReference type="ARBA" id="ARBA00022692"/>
    </source>
</evidence>
<dbReference type="Gene3D" id="3.40.1110.10">
    <property type="entry name" value="Calcium-transporting ATPase, cytoplasmic domain N"/>
    <property type="match status" value="1"/>
</dbReference>
<comment type="cofactor">
    <cofactor evidence="15">
        <name>Mg(2+)</name>
        <dbReference type="ChEBI" id="CHEBI:18420"/>
    </cofactor>
</comment>
<sequence>MLSFVLPFPLDPVVELPYANARSTEPMGTVHCVTNTAAAVLASNLTKCKKGTPRLVLTPMARTLYNKYATPQRKLSCRVTRTPILTDAKRWPHRYILPVLTAGMLFYRLLRRGEYRQVQPAERMATLAQAMVEAHSSTDCRSLAHSPSKLPVPGNIRAPFFVRGMLSNILGGENSPNSMISPFEFGRADSTPGCRNPSPGNSTEADTIELTFGPYPSDKPASLHSRNNRALAELRARGSDVTVADEYSMCLSGSSDRLLCRLSLCPMISRDYRTELHNRVNKRLCRAVVRRKAAVDNEQRSWSGHPAAGQATLVRPCLELIPWENITAGSIIYLSRGEEVPADMLLITSSDPDEMVYVETSQLDGESALKVKQALPEARRMFRSISLASECVGSVKCDAPNNLIDEFNGIFRLSGGHREPADAKNLVLRGASIRNTAWCCGVVTYVGKDTKLAMNMTANAPIKRSKVELPINRYLGFVLGLILILALGLTIAFTGTSRSRDKFELFVGIDTNTVAWGHQFLTFLLLFNNMIPISLYVTVDIVRSIQAYIIQRDSRMRDGKPSIIVGTSGLNDDLGRVDYVLADKTGTLTENRMTFRMCSIGGIQYGGDEMGYTTESVNSATLYALWSSEVLPNAAENCSRDAALLEYLGVPAITSPQEAFVHLFMLTCAICNTVIPEASTKSPLGVRFEGTSPDEEALVEMAASSGYILTSRTANYVTLKILRSIPGREESQWQDTTFKILGVNEYTCERKRMSVLVQALKTDDGGTGHILDSTGSMLLAKGADDVMLELCQRGAGDGTSLALCGIPVRGVRAETVSDINDFASAGNRTLMLAMRFLDEVETSEYLGALNEARHAITNRADRFVRVAEKFEKNLIVLGATAVEDKLQRGVSTTISRLLSAGVKVWMLTGDRYETSLNIARASELLPLDALLSDLRRECETKMTSEESDAFVREKQKAFERDYLQWVAHGKTKHLCVVLDGSAISCFSTSRENLGILANVISNAKTVLACRSSPSQKALITRLLKEANDRIILSIGDGANDVPMLQMAHIGIGVIGSEGMQAVRASDYAVATFSHLGELMLVHGRDCYNRITLVILYSFFKNICLVLPTVFFAFSNAFTGTSLYESWILMSYNVLWTSLPIIVLGALDITFPRWVVARYPIVYREGRQSISFNARKFLGWTLRAIFYAAIVYFSIAIGMSYSSALASNGGVMDHASMGTLVYYSVVVAVNVILVIFSNHLSSLFVLLCFASISTFLPCLFLYSRFGRPWSAAANVAGMLWEGSLINWLIPVFVVGVCISLSVLERFLAYSRAAATPVQKLQRWLAAAPRQWVKRGLPYLASKLKETFACKGEPLEFSLSEDLEDQTLEERGALRYKPRALGVQRLLELLPAAGLSPDGARNHTGVPSARLRD</sequence>
<dbReference type="Pfam" id="PF00122">
    <property type="entry name" value="E1-E2_ATPase"/>
    <property type="match status" value="1"/>
</dbReference>
<evidence type="ECO:0000256" key="10">
    <source>
        <dbReference type="ARBA" id="ARBA00022989"/>
    </source>
</evidence>
<dbReference type="InParanoid" id="C5LSQ8"/>
<dbReference type="GO" id="GO:0140326">
    <property type="term" value="F:ATPase-coupled intramembrane lipid transporter activity"/>
    <property type="evidence" value="ECO:0007669"/>
    <property type="project" value="UniProtKB-EC"/>
</dbReference>
<keyword evidence="6 14" id="KW-0547">Nucleotide-binding</keyword>
<evidence type="ECO:0000256" key="2">
    <source>
        <dbReference type="ARBA" id="ARBA00004308"/>
    </source>
</evidence>
<evidence type="ECO:0000259" key="17">
    <source>
        <dbReference type="Pfam" id="PF00122"/>
    </source>
</evidence>
<evidence type="ECO:0000256" key="6">
    <source>
        <dbReference type="ARBA" id="ARBA00022741"/>
    </source>
</evidence>
<evidence type="ECO:0000256" key="9">
    <source>
        <dbReference type="ARBA" id="ARBA00022967"/>
    </source>
</evidence>
<dbReference type="Pfam" id="PF16212">
    <property type="entry name" value="PhoLip_ATPase_C"/>
    <property type="match status" value="1"/>
</dbReference>
<evidence type="ECO:0000256" key="13">
    <source>
        <dbReference type="PIRSR" id="PIRSR606539-1"/>
    </source>
</evidence>
<dbReference type="GO" id="GO:0005886">
    <property type="term" value="C:plasma membrane"/>
    <property type="evidence" value="ECO:0007669"/>
    <property type="project" value="TreeGrafter"/>
</dbReference>
<evidence type="ECO:0000313" key="20">
    <source>
        <dbReference type="Proteomes" id="UP000007800"/>
    </source>
</evidence>
<dbReference type="InterPro" id="IPR001757">
    <property type="entry name" value="P_typ_ATPase"/>
</dbReference>
<dbReference type="EC" id="7.6.2.1" evidence="16"/>
<feature type="binding site" evidence="15">
    <location>
        <position position="1040"/>
    </location>
    <ligand>
        <name>Mg(2+)</name>
        <dbReference type="ChEBI" id="CHEBI:18420"/>
    </ligand>
</feature>
<feature type="transmembrane region" description="Helical" evidence="16">
    <location>
        <begin position="1242"/>
        <end position="1263"/>
    </location>
</feature>
<keyword evidence="10 16" id="KW-1133">Transmembrane helix</keyword>
<dbReference type="SUPFAM" id="SSF81653">
    <property type="entry name" value="Calcium ATPase, transduction domain A"/>
    <property type="match status" value="1"/>
</dbReference>
<keyword evidence="5 15" id="KW-0479">Metal-binding</keyword>
<evidence type="ECO:0000313" key="19">
    <source>
        <dbReference type="EMBL" id="EER00299.1"/>
    </source>
</evidence>
<feature type="transmembrane region" description="Helical" evidence="16">
    <location>
        <begin position="1133"/>
        <end position="1155"/>
    </location>
</feature>
<dbReference type="InterPro" id="IPR023214">
    <property type="entry name" value="HAD_sf"/>
</dbReference>